<feature type="transmembrane region" description="Helical" evidence="9">
    <location>
        <begin position="372"/>
        <end position="398"/>
    </location>
</feature>
<feature type="transmembrane region" description="Helical" evidence="9">
    <location>
        <begin position="12"/>
        <end position="29"/>
    </location>
</feature>
<comment type="subcellular location">
    <subcellularLocation>
        <location evidence="9">Cell inner membrane</location>
        <topology evidence="9">Multi-pass membrane protein</topology>
    </subcellularLocation>
    <subcellularLocation>
        <location evidence="1">Cell membrane</location>
        <topology evidence="1">Multi-pass membrane protein</topology>
    </subcellularLocation>
</comment>
<dbReference type="InterPro" id="IPR004685">
    <property type="entry name" value="Brnchd-chn_aa_trnsp_Livcs"/>
</dbReference>
<feature type="transmembrane region" description="Helical" evidence="9">
    <location>
        <begin position="76"/>
        <end position="100"/>
    </location>
</feature>
<reference evidence="11" key="1">
    <citation type="journal article" date="2019" name="Int. J. Syst. Evol. Microbiol.">
        <title>The Global Catalogue of Microorganisms (GCM) 10K type strain sequencing project: providing services to taxonomists for standard genome sequencing and annotation.</title>
        <authorList>
            <consortium name="The Broad Institute Genomics Platform"/>
            <consortium name="The Broad Institute Genome Sequencing Center for Infectious Disease"/>
            <person name="Wu L."/>
            <person name="Ma J."/>
        </authorList>
    </citation>
    <scope>NUCLEOTIDE SEQUENCE [LARGE SCALE GENOMIC DNA]</scope>
    <source>
        <strain evidence="11">JCM 18720</strain>
    </source>
</reference>
<evidence type="ECO:0000256" key="5">
    <source>
        <dbReference type="ARBA" id="ARBA00022692"/>
    </source>
</evidence>
<feature type="transmembrane region" description="Helical" evidence="9">
    <location>
        <begin position="270"/>
        <end position="303"/>
    </location>
</feature>
<dbReference type="EMBL" id="BAABLF010000028">
    <property type="protein sequence ID" value="GAA5194139.1"/>
    <property type="molecule type" value="Genomic_DNA"/>
</dbReference>
<evidence type="ECO:0000256" key="4">
    <source>
        <dbReference type="ARBA" id="ARBA00022475"/>
    </source>
</evidence>
<evidence type="ECO:0000256" key="1">
    <source>
        <dbReference type="ARBA" id="ARBA00004651"/>
    </source>
</evidence>
<comment type="similarity">
    <text evidence="2 9">Belongs to the branched chain amino acid transporter family.</text>
</comment>
<evidence type="ECO:0000256" key="7">
    <source>
        <dbReference type="ARBA" id="ARBA00022989"/>
    </source>
</evidence>
<dbReference type="RefSeq" id="WP_345317651.1">
    <property type="nucleotide sequence ID" value="NZ_BAABLF010000028.1"/>
</dbReference>
<accession>A0ABP9SCC6</accession>
<dbReference type="PANTHER" id="PTHR30588:SF0">
    <property type="entry name" value="BRANCHED-CHAIN AMINO ACID PERMEASE BRNQ"/>
    <property type="match status" value="1"/>
</dbReference>
<keyword evidence="5 9" id="KW-0812">Transmembrane</keyword>
<feature type="transmembrane region" description="Helical" evidence="9">
    <location>
        <begin position="152"/>
        <end position="174"/>
    </location>
</feature>
<feature type="transmembrane region" description="Helical" evidence="9">
    <location>
        <begin position="194"/>
        <end position="214"/>
    </location>
</feature>
<evidence type="ECO:0000256" key="3">
    <source>
        <dbReference type="ARBA" id="ARBA00022448"/>
    </source>
</evidence>
<organism evidence="10 11">
    <name type="scientific">Ferrimonas gelatinilytica</name>
    <dbReference type="NCBI Taxonomy" id="1255257"/>
    <lineage>
        <taxon>Bacteria</taxon>
        <taxon>Pseudomonadati</taxon>
        <taxon>Pseudomonadota</taxon>
        <taxon>Gammaproteobacteria</taxon>
        <taxon>Alteromonadales</taxon>
        <taxon>Ferrimonadaceae</taxon>
        <taxon>Ferrimonas</taxon>
    </lineage>
</organism>
<dbReference type="Pfam" id="PF05525">
    <property type="entry name" value="Branch_AA_trans"/>
    <property type="match status" value="1"/>
</dbReference>
<keyword evidence="8 9" id="KW-0472">Membrane</keyword>
<keyword evidence="6 9" id="KW-0029">Amino-acid transport</keyword>
<feature type="transmembrane region" description="Helical" evidence="9">
    <location>
        <begin position="41"/>
        <end position="64"/>
    </location>
</feature>
<evidence type="ECO:0000256" key="6">
    <source>
        <dbReference type="ARBA" id="ARBA00022970"/>
    </source>
</evidence>
<dbReference type="Proteomes" id="UP001501600">
    <property type="component" value="Unassembled WGS sequence"/>
</dbReference>
<keyword evidence="11" id="KW-1185">Reference proteome</keyword>
<evidence type="ECO:0000256" key="2">
    <source>
        <dbReference type="ARBA" id="ARBA00008540"/>
    </source>
</evidence>
<feature type="transmembrane region" description="Helical" evidence="9">
    <location>
        <begin position="226"/>
        <end position="250"/>
    </location>
</feature>
<evidence type="ECO:0000313" key="11">
    <source>
        <dbReference type="Proteomes" id="UP001501600"/>
    </source>
</evidence>
<evidence type="ECO:0000313" key="10">
    <source>
        <dbReference type="EMBL" id="GAA5194139.1"/>
    </source>
</evidence>
<name>A0ABP9SCC6_9GAMM</name>
<feature type="transmembrane region" description="Helical" evidence="9">
    <location>
        <begin position="410"/>
        <end position="427"/>
    </location>
</feature>
<evidence type="ECO:0000256" key="8">
    <source>
        <dbReference type="ARBA" id="ARBA00023136"/>
    </source>
</evidence>
<sequence>MSKKFTAADTLSFGFMLFAFFLGAGNIIFPPLAGMQSGPNLVPAMAGFLLTAVGLPLICMVAIARTGGGVSAMTRGLPTWVGVTIAATIFIVIGPAFAIPRTGLVAYEIGAVPFLGATSSMTQLVFTAAFFSLVALLALYPGKLMDIVGKALTPTLMLLLAVLALSVLFAPEVAVPAAQGGWAEDALTTGFLEGYMTMDVLGAMMFGTLLLDILRRKGVTEPASQARQMLLAGIIAATGLACVYISLFYVGAASVEMAPDASNGGAILAAYVHGMFGSFGVVMLAAVVVLACLTTAVGLTTAFAEFFNEKISLGYRNWVFICVITCLLVANVGLEQLIAISIPVLFIIYPVTVAVVIFVFARPFVAARTATLSTMLISALFTGVLSGLNVAGLAAPIVEAFHFLPLFDMHLAWILPVTISLVIGLIYKRSERGVAAENA</sequence>
<comment type="function">
    <text evidence="9">Component of the transport system for branched-chain amino acids.</text>
</comment>
<feature type="transmembrane region" description="Helical" evidence="9">
    <location>
        <begin position="315"/>
        <end position="334"/>
    </location>
</feature>
<proteinExistence type="inferred from homology"/>
<gene>
    <name evidence="10" type="primary">brnQ</name>
    <name evidence="10" type="ORF">GCM10025772_26500</name>
</gene>
<comment type="caution">
    <text evidence="10">The sequence shown here is derived from an EMBL/GenBank/DDBJ whole genome shotgun (WGS) entry which is preliminary data.</text>
</comment>
<feature type="transmembrane region" description="Helical" evidence="9">
    <location>
        <begin position="340"/>
        <end position="360"/>
    </location>
</feature>
<feature type="transmembrane region" description="Helical" evidence="9">
    <location>
        <begin position="120"/>
        <end position="140"/>
    </location>
</feature>
<keyword evidence="4" id="KW-1003">Cell membrane</keyword>
<keyword evidence="7 9" id="KW-1133">Transmembrane helix</keyword>
<dbReference type="PANTHER" id="PTHR30588">
    <property type="entry name" value="BRANCHED-CHAIN AMINO ACID TRANSPORT SYSTEM 2 CARRIER PROTEIN"/>
    <property type="match status" value="1"/>
</dbReference>
<protein>
    <recommendedName>
        <fullName evidence="9">Branched-chain amino acid transport system carrier protein</fullName>
    </recommendedName>
</protein>
<keyword evidence="3 9" id="KW-0813">Transport</keyword>
<dbReference type="NCBIfam" id="TIGR00796">
    <property type="entry name" value="livcs"/>
    <property type="match status" value="1"/>
</dbReference>
<evidence type="ECO:0000256" key="9">
    <source>
        <dbReference type="RuleBase" id="RU362122"/>
    </source>
</evidence>